<feature type="transmembrane region" description="Helical" evidence="8">
    <location>
        <begin position="149"/>
        <end position="171"/>
    </location>
</feature>
<accession>A0ABP0EXS2</accession>
<keyword evidence="7" id="KW-0807">Transducer</keyword>
<keyword evidence="6" id="KW-0675">Receptor</keyword>
<keyword evidence="11" id="KW-1185">Reference proteome</keyword>
<feature type="transmembrane region" description="Helical" evidence="8">
    <location>
        <begin position="118"/>
        <end position="137"/>
    </location>
</feature>
<dbReference type="PANTHER" id="PTHR24243">
    <property type="entry name" value="G-PROTEIN COUPLED RECEPTOR"/>
    <property type="match status" value="1"/>
</dbReference>
<dbReference type="EMBL" id="CAWYQH010000001">
    <property type="protein sequence ID" value="CAK8672278.1"/>
    <property type="molecule type" value="Genomic_DNA"/>
</dbReference>
<dbReference type="PANTHER" id="PTHR24243:SF234">
    <property type="entry name" value="GROWTH HORMONE SECRETAGOGUE RECEPTOR TYPE 1-LIKE"/>
    <property type="match status" value="1"/>
</dbReference>
<dbReference type="PRINTS" id="PR00237">
    <property type="entry name" value="GPCRRHODOPSN"/>
</dbReference>
<feature type="domain" description="G-protein coupled receptors family 1 profile" evidence="9">
    <location>
        <begin position="48"/>
        <end position="234"/>
    </location>
</feature>
<feature type="transmembrane region" description="Helical" evidence="8">
    <location>
        <begin position="200"/>
        <end position="229"/>
    </location>
</feature>
<evidence type="ECO:0000256" key="6">
    <source>
        <dbReference type="ARBA" id="ARBA00023170"/>
    </source>
</evidence>
<dbReference type="Proteomes" id="UP001642483">
    <property type="component" value="Unassembled WGS sequence"/>
</dbReference>
<sequence length="234" mass="26498">MPTTAVWTTSNVTVTDPVQHQDHLLASFVSNVVITVLIAVFLVVGTFGTLSTAVVISLNKHLHTKANIFIASLCLSDLISALICSPLWLYRRTWGFEKWEWGNLACKFYWVCDLSTNYATSLHIVSFAALRCVAMMAPFRIKKISTRMVFVYICFLWLISIGTALPLGLLMSVDFERGNKSKTTCWPSCSVDSNRINEYYTYITIVNAVIFYLLGILIVIFTLLIVHVLRKKRR</sequence>
<evidence type="ECO:0000256" key="8">
    <source>
        <dbReference type="SAM" id="Phobius"/>
    </source>
</evidence>
<keyword evidence="3 8" id="KW-1133">Transmembrane helix</keyword>
<dbReference type="SUPFAM" id="SSF81321">
    <property type="entry name" value="Family A G protein-coupled receptor-like"/>
    <property type="match status" value="1"/>
</dbReference>
<dbReference type="PROSITE" id="PS50262">
    <property type="entry name" value="G_PROTEIN_RECEP_F1_2"/>
    <property type="match status" value="1"/>
</dbReference>
<dbReference type="InterPro" id="IPR000276">
    <property type="entry name" value="GPCR_Rhodpsn"/>
</dbReference>
<name>A0ABP0EXS2_CLALP</name>
<protein>
    <recommendedName>
        <fullName evidence="9">G-protein coupled receptors family 1 profile domain-containing protein</fullName>
    </recommendedName>
</protein>
<evidence type="ECO:0000256" key="5">
    <source>
        <dbReference type="ARBA" id="ARBA00023136"/>
    </source>
</evidence>
<dbReference type="Gene3D" id="1.20.1070.10">
    <property type="entry name" value="Rhodopsin 7-helix transmembrane proteins"/>
    <property type="match status" value="1"/>
</dbReference>
<dbReference type="InterPro" id="IPR017452">
    <property type="entry name" value="GPCR_Rhodpsn_7TM"/>
</dbReference>
<feature type="transmembrane region" description="Helical" evidence="8">
    <location>
        <begin position="32"/>
        <end position="56"/>
    </location>
</feature>
<evidence type="ECO:0000256" key="4">
    <source>
        <dbReference type="ARBA" id="ARBA00023040"/>
    </source>
</evidence>
<evidence type="ECO:0000256" key="7">
    <source>
        <dbReference type="ARBA" id="ARBA00023224"/>
    </source>
</evidence>
<feature type="transmembrane region" description="Helical" evidence="8">
    <location>
        <begin position="68"/>
        <end position="90"/>
    </location>
</feature>
<dbReference type="Pfam" id="PF00001">
    <property type="entry name" value="7tm_1"/>
    <property type="match status" value="1"/>
</dbReference>
<proteinExistence type="predicted"/>
<evidence type="ECO:0000313" key="11">
    <source>
        <dbReference type="Proteomes" id="UP001642483"/>
    </source>
</evidence>
<evidence type="ECO:0000313" key="10">
    <source>
        <dbReference type="EMBL" id="CAK8672278.1"/>
    </source>
</evidence>
<keyword evidence="4" id="KW-0297">G-protein coupled receptor</keyword>
<keyword evidence="5 8" id="KW-0472">Membrane</keyword>
<comment type="subcellular location">
    <subcellularLocation>
        <location evidence="1">Membrane</location>
        <topology evidence="1">Multi-pass membrane protein</topology>
    </subcellularLocation>
</comment>
<evidence type="ECO:0000256" key="2">
    <source>
        <dbReference type="ARBA" id="ARBA00022692"/>
    </source>
</evidence>
<reference evidence="10 11" key="1">
    <citation type="submission" date="2024-02" db="EMBL/GenBank/DDBJ databases">
        <authorList>
            <person name="Daric V."/>
            <person name="Darras S."/>
        </authorList>
    </citation>
    <scope>NUCLEOTIDE SEQUENCE [LARGE SCALE GENOMIC DNA]</scope>
</reference>
<dbReference type="CDD" id="cd00637">
    <property type="entry name" value="7tm_classA_rhodopsin-like"/>
    <property type="match status" value="1"/>
</dbReference>
<comment type="caution">
    <text evidence="10">The sequence shown here is derived from an EMBL/GenBank/DDBJ whole genome shotgun (WGS) entry which is preliminary data.</text>
</comment>
<evidence type="ECO:0000256" key="1">
    <source>
        <dbReference type="ARBA" id="ARBA00004141"/>
    </source>
</evidence>
<organism evidence="10 11">
    <name type="scientific">Clavelina lepadiformis</name>
    <name type="common">Light-bulb sea squirt</name>
    <name type="synonym">Ascidia lepadiformis</name>
    <dbReference type="NCBI Taxonomy" id="159417"/>
    <lineage>
        <taxon>Eukaryota</taxon>
        <taxon>Metazoa</taxon>
        <taxon>Chordata</taxon>
        <taxon>Tunicata</taxon>
        <taxon>Ascidiacea</taxon>
        <taxon>Aplousobranchia</taxon>
        <taxon>Clavelinidae</taxon>
        <taxon>Clavelina</taxon>
    </lineage>
</organism>
<keyword evidence="2 8" id="KW-0812">Transmembrane</keyword>
<gene>
    <name evidence="10" type="ORF">CVLEPA_LOCUS1243</name>
</gene>
<evidence type="ECO:0000256" key="3">
    <source>
        <dbReference type="ARBA" id="ARBA00022989"/>
    </source>
</evidence>
<evidence type="ECO:0000259" key="9">
    <source>
        <dbReference type="PROSITE" id="PS50262"/>
    </source>
</evidence>